<comment type="caution">
    <text evidence="2">The sequence shown here is derived from an EMBL/GenBank/DDBJ whole genome shotgun (WGS) entry which is preliminary data.</text>
</comment>
<proteinExistence type="predicted"/>
<organism evidence="2 3">
    <name type="scientific">Streptomyces swartbergensis</name>
    <dbReference type="NCBI Taxonomy" id="487165"/>
    <lineage>
        <taxon>Bacteria</taxon>
        <taxon>Bacillati</taxon>
        <taxon>Actinomycetota</taxon>
        <taxon>Actinomycetes</taxon>
        <taxon>Kitasatosporales</taxon>
        <taxon>Streptomycetaceae</taxon>
        <taxon>Streptomyces</taxon>
    </lineage>
</organism>
<gene>
    <name evidence="2" type="ORF">CA983_41030</name>
</gene>
<reference evidence="2 3" key="1">
    <citation type="submission" date="2017-05" db="EMBL/GenBank/DDBJ databases">
        <title>Biotechnological potential of actinobacteria isolated from South African environments.</title>
        <authorList>
            <person name="Le Roes-Hill M."/>
            <person name="Prins A."/>
            <person name="Durrell K.A."/>
        </authorList>
    </citation>
    <scope>NUCLEOTIDE SEQUENCE [LARGE SCALE GENOMIC DNA]</scope>
    <source>
        <strain evidence="2 3">HMC13</strain>
    </source>
</reference>
<evidence type="ECO:0000313" key="2">
    <source>
        <dbReference type="EMBL" id="OUC89187.1"/>
    </source>
</evidence>
<name>A0A2C9ZMF5_9ACTN</name>
<protein>
    <submittedName>
        <fullName evidence="2">Uncharacterized protein</fullName>
    </submittedName>
</protein>
<dbReference type="AlphaFoldDB" id="A0A2C9ZMF5"/>
<dbReference type="EMBL" id="NGFN01000510">
    <property type="protein sequence ID" value="OUC89187.1"/>
    <property type="molecule type" value="Genomic_DNA"/>
</dbReference>
<dbReference type="Proteomes" id="UP000195105">
    <property type="component" value="Unassembled WGS sequence"/>
</dbReference>
<evidence type="ECO:0000256" key="1">
    <source>
        <dbReference type="SAM" id="MobiDB-lite"/>
    </source>
</evidence>
<feature type="region of interest" description="Disordered" evidence="1">
    <location>
        <begin position="37"/>
        <end position="65"/>
    </location>
</feature>
<sequence length="65" mass="6335">MALLVGGVLVIGLLFGQRAYAADGGRALTDGTAGWVAGEQSPSARPDAHASAGGVPPDAHVAGPR</sequence>
<evidence type="ECO:0000313" key="3">
    <source>
        <dbReference type="Proteomes" id="UP000195105"/>
    </source>
</evidence>
<accession>A0A2C9ZMF5</accession>
<keyword evidence="3" id="KW-1185">Reference proteome</keyword>
<feature type="non-terminal residue" evidence="2">
    <location>
        <position position="65"/>
    </location>
</feature>